<reference evidence="1 2" key="1">
    <citation type="journal article" date="2021" name="Hortic Res">
        <title>High-quality reference genome and annotation aids understanding of berry development for evergreen blueberry (Vaccinium darrowii).</title>
        <authorList>
            <person name="Yu J."/>
            <person name="Hulse-Kemp A.M."/>
            <person name="Babiker E."/>
            <person name="Staton M."/>
        </authorList>
    </citation>
    <scope>NUCLEOTIDE SEQUENCE [LARGE SCALE GENOMIC DNA]</scope>
    <source>
        <strain evidence="2">cv. NJ 8807/NJ 8810</strain>
        <tissue evidence="1">Young leaf</tissue>
    </source>
</reference>
<name>A0ACB7Y8E1_9ERIC</name>
<sequence length="416" mass="47267">MKFIAMDLIHGFRFKHHYKVENLYKGGVGLTANAHFLVIKLPNSWVLKLVARTLVLALIIASFPQISSVIGGISSSTSEAEIAFDPITNFDLLPLLFRDLKNEGILKTGDRALFFGHKNDEGYYYNSEKGEMMMDFVSFTDRDKQSAVTDDTFDFAFTQGFHAAAAREFIERTLKVGGVAAVQLSEDPLMAFKKPDNYQIVYLRRFDTTIIGMRKTSSAVAVKSPAKRKLFGVTTEAKKAALKKLEDVLLEPPRAASGKSKTYLKRTRYLPDLLGDSLESYPRRVFIDVGLPEKDSAIVGWFEKHYPTRNKDFELYKIETVTEEFSGKEVQPQIGISDWLRKNVKEEEYVVMKAEAEVVEEMVKSRVLGLVDELFLECKYKGLSGKSKKSRRAYWECLALYGRLRDEGVAVHQWWG</sequence>
<gene>
    <name evidence="1" type="ORF">Vadar_023537</name>
</gene>
<dbReference type="Proteomes" id="UP000828048">
    <property type="component" value="Chromosome 7"/>
</dbReference>
<protein>
    <submittedName>
        <fullName evidence="1">Uncharacterized protein</fullName>
    </submittedName>
</protein>
<organism evidence="1 2">
    <name type="scientific">Vaccinium darrowii</name>
    <dbReference type="NCBI Taxonomy" id="229202"/>
    <lineage>
        <taxon>Eukaryota</taxon>
        <taxon>Viridiplantae</taxon>
        <taxon>Streptophyta</taxon>
        <taxon>Embryophyta</taxon>
        <taxon>Tracheophyta</taxon>
        <taxon>Spermatophyta</taxon>
        <taxon>Magnoliopsida</taxon>
        <taxon>eudicotyledons</taxon>
        <taxon>Gunneridae</taxon>
        <taxon>Pentapetalae</taxon>
        <taxon>asterids</taxon>
        <taxon>Ericales</taxon>
        <taxon>Ericaceae</taxon>
        <taxon>Vaccinioideae</taxon>
        <taxon>Vaccinieae</taxon>
        <taxon>Vaccinium</taxon>
    </lineage>
</organism>
<accession>A0ACB7Y8E1</accession>
<evidence type="ECO:0000313" key="2">
    <source>
        <dbReference type="Proteomes" id="UP000828048"/>
    </source>
</evidence>
<evidence type="ECO:0000313" key="1">
    <source>
        <dbReference type="EMBL" id="KAH7849828.1"/>
    </source>
</evidence>
<proteinExistence type="predicted"/>
<keyword evidence="2" id="KW-1185">Reference proteome</keyword>
<dbReference type="EMBL" id="CM037157">
    <property type="protein sequence ID" value="KAH7849828.1"/>
    <property type="molecule type" value="Genomic_DNA"/>
</dbReference>
<comment type="caution">
    <text evidence="1">The sequence shown here is derived from an EMBL/GenBank/DDBJ whole genome shotgun (WGS) entry which is preliminary data.</text>
</comment>